<evidence type="ECO:0000259" key="1">
    <source>
        <dbReference type="Pfam" id="PF25597"/>
    </source>
</evidence>
<name>A0A9W9WSI6_9EURO</name>
<dbReference type="EMBL" id="JAPWDO010000004">
    <property type="protein sequence ID" value="KAJ5472442.1"/>
    <property type="molecule type" value="Genomic_DNA"/>
</dbReference>
<gene>
    <name evidence="2" type="ORF">N7530_006443</name>
</gene>
<comment type="caution">
    <text evidence="2">The sequence shown here is derived from an EMBL/GenBank/DDBJ whole genome shotgun (WGS) entry which is preliminary data.</text>
</comment>
<dbReference type="Proteomes" id="UP001147760">
    <property type="component" value="Unassembled WGS sequence"/>
</dbReference>
<dbReference type="OrthoDB" id="4369352at2759"/>
<dbReference type="InterPro" id="IPR057670">
    <property type="entry name" value="SH3_retrovirus"/>
</dbReference>
<keyword evidence="3" id="KW-1185">Reference proteome</keyword>
<reference evidence="2" key="1">
    <citation type="submission" date="2022-12" db="EMBL/GenBank/DDBJ databases">
        <authorList>
            <person name="Petersen C."/>
        </authorList>
    </citation>
    <scope>NUCLEOTIDE SEQUENCE</scope>
    <source>
        <strain evidence="2">IBT 17660</strain>
    </source>
</reference>
<evidence type="ECO:0000313" key="2">
    <source>
        <dbReference type="EMBL" id="KAJ5472442.1"/>
    </source>
</evidence>
<accession>A0A9W9WSI6</accession>
<proteinExistence type="predicted"/>
<sequence length="330" mass="37771">MYFFSRCVLPVFTTTGDIFYIKGYRDDSYSPELVIGFTIYKVFTTKRGSLAPISIDLTYRRIYYTGKDYIKKIEIYIDRIALKPSTNVTFLYTPYIKGKGYSLPFGKFSYTIKKVYSNNAPKYKPLTTYLSSYKKRAIKLDLYIDKARLIAYDKGDNYVLYNIRTKKIVRSRNMIFNKNLALKDLPNPAYNLNITSINQYKFYYSPPPTIKDIDDIDLFTPVSPPLKASDPAILYKNTQLTFSSLSTIEDRLPNPDSFELHDNKIAGASGVLVEPQSSSREAINQDHTQVLGIPLFDIPRELGSRPRLTLIVLLADLSLIVTCFNSSLAR</sequence>
<evidence type="ECO:0000313" key="3">
    <source>
        <dbReference type="Proteomes" id="UP001147760"/>
    </source>
</evidence>
<dbReference type="Pfam" id="PF25597">
    <property type="entry name" value="SH3_retrovirus"/>
    <property type="match status" value="1"/>
</dbReference>
<organism evidence="2 3">
    <name type="scientific">Penicillium desertorum</name>
    <dbReference type="NCBI Taxonomy" id="1303715"/>
    <lineage>
        <taxon>Eukaryota</taxon>
        <taxon>Fungi</taxon>
        <taxon>Dikarya</taxon>
        <taxon>Ascomycota</taxon>
        <taxon>Pezizomycotina</taxon>
        <taxon>Eurotiomycetes</taxon>
        <taxon>Eurotiomycetidae</taxon>
        <taxon>Eurotiales</taxon>
        <taxon>Aspergillaceae</taxon>
        <taxon>Penicillium</taxon>
    </lineage>
</organism>
<feature type="domain" description="Retroviral polymerase SH3-like" evidence="1">
    <location>
        <begin position="135"/>
        <end position="180"/>
    </location>
</feature>
<protein>
    <recommendedName>
        <fullName evidence="1">Retroviral polymerase SH3-like domain-containing protein</fullName>
    </recommendedName>
</protein>
<dbReference type="AlphaFoldDB" id="A0A9W9WSI6"/>
<reference evidence="2" key="2">
    <citation type="journal article" date="2023" name="IMA Fungus">
        <title>Comparative genomic study of the Penicillium genus elucidates a diverse pangenome and 15 lateral gene transfer events.</title>
        <authorList>
            <person name="Petersen C."/>
            <person name="Sorensen T."/>
            <person name="Nielsen M.R."/>
            <person name="Sondergaard T.E."/>
            <person name="Sorensen J.L."/>
            <person name="Fitzpatrick D.A."/>
            <person name="Frisvad J.C."/>
            <person name="Nielsen K.L."/>
        </authorList>
    </citation>
    <scope>NUCLEOTIDE SEQUENCE</scope>
    <source>
        <strain evidence="2">IBT 17660</strain>
    </source>
</reference>